<organism evidence="1">
    <name type="scientific">Spongospora subterranea</name>
    <dbReference type="NCBI Taxonomy" id="70186"/>
    <lineage>
        <taxon>Eukaryota</taxon>
        <taxon>Sar</taxon>
        <taxon>Rhizaria</taxon>
        <taxon>Endomyxa</taxon>
        <taxon>Phytomyxea</taxon>
        <taxon>Plasmodiophorida</taxon>
        <taxon>Plasmodiophoridae</taxon>
        <taxon>Spongospora</taxon>
    </lineage>
</organism>
<evidence type="ECO:0000313" key="1">
    <source>
        <dbReference type="EMBL" id="CRZ10893.1"/>
    </source>
</evidence>
<reference evidence="1" key="1">
    <citation type="submission" date="2015-04" db="EMBL/GenBank/DDBJ databases">
        <title>The genome sequence of the plant pathogenic Rhizarian Plasmodiophora brassicae reveals insights in its biotrophic life cycle and the origin of chitin synthesis.</title>
        <authorList>
            <person name="Schwelm A."/>
            <person name="Fogelqvist J."/>
            <person name="Knaust A."/>
            <person name="Julke S."/>
            <person name="Lilja T."/>
            <person name="Dhandapani V."/>
            <person name="Bonilla-Rosso G."/>
            <person name="Karlsson M."/>
            <person name="Shevchenko A."/>
            <person name="Choi S.R."/>
            <person name="Kim H.G."/>
            <person name="Park J.Y."/>
            <person name="Lim Y.P."/>
            <person name="Ludwig-Muller J."/>
            <person name="Dixelius C."/>
        </authorList>
    </citation>
    <scope>NUCLEOTIDE SEQUENCE</scope>
    <source>
        <tissue evidence="1">Potato root galls</tissue>
    </source>
</reference>
<dbReference type="AlphaFoldDB" id="A0A0H5R9X5"/>
<proteinExistence type="predicted"/>
<name>A0A0H5R9X5_9EUKA</name>
<sequence>MALLQTLLANSMRCPRRCSRPWTALDPPLADHGPFGAGQIHLTARLALLGPPAHSRLLLAKSVIVAMGWGFCHYTAVPVLMARPSTTISISMNNVAQWPRVANPVARPQRQLN</sequence>
<protein>
    <submittedName>
        <fullName evidence="1">Uncharacterized protein</fullName>
    </submittedName>
</protein>
<accession>A0A0H5R9X5</accession>
<dbReference type="EMBL" id="HACM01010451">
    <property type="protein sequence ID" value="CRZ10893.1"/>
    <property type="molecule type" value="Transcribed_RNA"/>
</dbReference>